<reference evidence="2 3" key="1">
    <citation type="submission" date="2023-04" db="EMBL/GenBank/DDBJ databases">
        <title>Marinoamorphus aggregata gen. nov., sp. Nov., isolate from tissue of brittle star Ophioplocus japonicus.</title>
        <authorList>
            <person name="Kawano K."/>
            <person name="Sawayama S."/>
            <person name="Nakagawa S."/>
        </authorList>
    </citation>
    <scope>NUCLEOTIDE SEQUENCE [LARGE SCALE GENOMIC DNA]</scope>
    <source>
        <strain evidence="2 3">NKW23</strain>
    </source>
</reference>
<comment type="caution">
    <text evidence="2">The sequence shown here is derived from an EMBL/GenBank/DDBJ whole genome shotgun (WGS) entry which is preliminary data.</text>
</comment>
<dbReference type="Gene3D" id="3.40.30.10">
    <property type="entry name" value="Glutaredoxin"/>
    <property type="match status" value="1"/>
</dbReference>
<dbReference type="Proteomes" id="UP001239909">
    <property type="component" value="Unassembled WGS sequence"/>
</dbReference>
<keyword evidence="3" id="KW-1185">Reference proteome</keyword>
<dbReference type="Gene3D" id="1.20.1050.10">
    <property type="match status" value="1"/>
</dbReference>
<dbReference type="SUPFAM" id="SSF47616">
    <property type="entry name" value="GST C-terminal domain-like"/>
    <property type="match status" value="1"/>
</dbReference>
<dbReference type="Pfam" id="PF13409">
    <property type="entry name" value="GST_N_2"/>
    <property type="match status" value="1"/>
</dbReference>
<dbReference type="InterPro" id="IPR036249">
    <property type="entry name" value="Thioredoxin-like_sf"/>
</dbReference>
<dbReference type="SUPFAM" id="SSF52833">
    <property type="entry name" value="Thioredoxin-like"/>
    <property type="match status" value="1"/>
</dbReference>
<gene>
    <name evidence="2" type="ORF">LNKW23_11230</name>
</gene>
<evidence type="ECO:0000313" key="3">
    <source>
        <dbReference type="Proteomes" id="UP001239909"/>
    </source>
</evidence>
<dbReference type="InterPro" id="IPR036282">
    <property type="entry name" value="Glutathione-S-Trfase_C_sf"/>
</dbReference>
<organism evidence="2 3">
    <name type="scientific">Paralimibaculum aggregatum</name>
    <dbReference type="NCBI Taxonomy" id="3036245"/>
    <lineage>
        <taxon>Bacteria</taxon>
        <taxon>Pseudomonadati</taxon>
        <taxon>Pseudomonadota</taxon>
        <taxon>Alphaproteobacteria</taxon>
        <taxon>Rhodobacterales</taxon>
        <taxon>Paracoccaceae</taxon>
        <taxon>Paralimibaculum</taxon>
    </lineage>
</organism>
<dbReference type="PANTHER" id="PTHR42673">
    <property type="entry name" value="MALEYLACETOACETATE ISOMERASE"/>
    <property type="match status" value="1"/>
</dbReference>
<accession>A0ABQ6LNS3</accession>
<dbReference type="EMBL" id="BSYI01000006">
    <property type="protein sequence ID" value="GMG81910.1"/>
    <property type="molecule type" value="Genomic_DNA"/>
</dbReference>
<dbReference type="PANTHER" id="PTHR42673:SF4">
    <property type="entry name" value="MALEYLACETOACETATE ISOMERASE"/>
    <property type="match status" value="1"/>
</dbReference>
<evidence type="ECO:0000313" key="2">
    <source>
        <dbReference type="EMBL" id="GMG81910.1"/>
    </source>
</evidence>
<protein>
    <recommendedName>
        <fullName evidence="1">GST N-terminal domain-containing protein</fullName>
    </recommendedName>
</protein>
<proteinExistence type="predicted"/>
<sequence length="220" mass="24715">MYTLTIGDKAYSSWSMRGWLLLAGFGIKFEEEVVEMYTPAFDAMQAAHAPARQVPQIAWREGGRAHRLWDSLAIAETLAERHPAAGHWPRDWALRMQARVLAAEMHSGLSALRGACPMNLHRHMRPLAAPPEGLARDLERLGDLWDWAMREGGGPWLAGPAFSAADVFYAPVASRLVSYALTDDRTRGYAQMLMEQEAVARWCREARAAPRRIARYDELA</sequence>
<evidence type="ECO:0000259" key="1">
    <source>
        <dbReference type="PROSITE" id="PS50404"/>
    </source>
</evidence>
<name>A0ABQ6LNS3_9RHOB</name>
<dbReference type="InterPro" id="IPR004045">
    <property type="entry name" value="Glutathione_S-Trfase_N"/>
</dbReference>
<feature type="domain" description="GST N-terminal" evidence="1">
    <location>
        <begin position="2"/>
        <end position="86"/>
    </location>
</feature>
<dbReference type="RefSeq" id="WP_285670645.1">
    <property type="nucleotide sequence ID" value="NZ_BSYI01000006.1"/>
</dbReference>
<dbReference type="PROSITE" id="PS50404">
    <property type="entry name" value="GST_NTER"/>
    <property type="match status" value="1"/>
</dbReference>